<dbReference type="InterPro" id="IPR038765">
    <property type="entry name" value="Papain-like_cys_pep_sf"/>
</dbReference>
<evidence type="ECO:0000259" key="2">
    <source>
        <dbReference type="PROSITE" id="PS50911"/>
    </source>
</evidence>
<reference evidence="4" key="1">
    <citation type="journal article" date="2019" name="Int. J. Syst. Evol. Microbiol.">
        <title>The Global Catalogue of Microorganisms (GCM) 10K type strain sequencing project: providing services to taxonomists for standard genome sequencing and annotation.</title>
        <authorList>
            <consortium name="The Broad Institute Genomics Platform"/>
            <consortium name="The Broad Institute Genome Sequencing Center for Infectious Disease"/>
            <person name="Wu L."/>
            <person name="Ma J."/>
        </authorList>
    </citation>
    <scope>NUCLEOTIDE SEQUENCE [LARGE SCALE GENOMIC DNA]</scope>
    <source>
        <strain evidence="4">CCUG 56029</strain>
    </source>
</reference>
<accession>A0ABV8XP96</accession>
<dbReference type="PROSITE" id="PS50911">
    <property type="entry name" value="CHAP"/>
    <property type="match status" value="1"/>
</dbReference>
<name>A0ABV8XP96_9DEIO</name>
<evidence type="ECO:0000313" key="3">
    <source>
        <dbReference type="EMBL" id="MFC4426686.1"/>
    </source>
</evidence>
<dbReference type="EMBL" id="JBHSEH010000009">
    <property type="protein sequence ID" value="MFC4426686.1"/>
    <property type="molecule type" value="Genomic_DNA"/>
</dbReference>
<dbReference type="Pfam" id="PF05257">
    <property type="entry name" value="CHAP"/>
    <property type="match status" value="1"/>
</dbReference>
<dbReference type="PANTHER" id="PTHR30094">
    <property type="entry name" value="BIFUNCTIONAL GLUTATHIONYLSPERMIDINE SYNTHETASE/AMIDASE-RELATED"/>
    <property type="match status" value="1"/>
</dbReference>
<dbReference type="Proteomes" id="UP001595998">
    <property type="component" value="Unassembled WGS sequence"/>
</dbReference>
<organism evidence="3 4">
    <name type="scientific">Deinococcus navajonensis</name>
    <dbReference type="NCBI Taxonomy" id="309884"/>
    <lineage>
        <taxon>Bacteria</taxon>
        <taxon>Thermotogati</taxon>
        <taxon>Deinococcota</taxon>
        <taxon>Deinococci</taxon>
        <taxon>Deinococcales</taxon>
        <taxon>Deinococcaceae</taxon>
        <taxon>Deinococcus</taxon>
    </lineage>
</organism>
<dbReference type="InterPro" id="IPR023346">
    <property type="entry name" value="Lysozyme-like_dom_sf"/>
</dbReference>
<sequence length="604" mass="67651">MIAPPQPTGPKPKPSPSPTTPSSHPTLPTKANKQQWQRTFLGKGNGVRFQLRIIRDPSGQLLGRYFATPGSGKSWHLEGALREDNSFTLKGTENEAVFEGKFGPDGRRITTSFTNKTTQGEFHVEKMTMVFAFVPAKPLTEQASTSEPQEGDASTQSWETTITPAMKQRLPALAEPSFLKELNAVCQRLGVPRDLLLAVMAFESADSKHETRGLDPKADNGLGYYGLIQFGDDVAQDMGLIEAKKFKLMSATEQLPYVEKYLKTHGLITAVQKAHREGRNITLEELYMSVLAGNSSAAYKPFWKTKTANPIGYRNNRGLDSNADGIITPEEASDAVRLHWRDVFGNDIDERSRMIERCWYTERNLQSGVLERKWRVKPKQNPGRFPVNDTYSKSAIPAAPTLPNQNFTHAGVLKTLDAAQKRQIVSRRDWGAEIGSLDGIPAYYNDGVSSSIEVTQGKRNYSTDGKKYEYGLKWQCVEYVRRYYYDKLGITFKPRSGNAQDYFNRSTESGATNPERGLRQFRSGSSEMPTHQDLFVFGSNRYSSVGHVGIVANTIGTTVVIAQQNVGAQFTTTLQFEEYMSHGVKKYRLSKDYEAFNLLGWLRK</sequence>
<evidence type="ECO:0000256" key="1">
    <source>
        <dbReference type="SAM" id="MobiDB-lite"/>
    </source>
</evidence>
<dbReference type="SUPFAM" id="SSF54001">
    <property type="entry name" value="Cysteine proteinases"/>
    <property type="match status" value="1"/>
</dbReference>
<proteinExistence type="predicted"/>
<comment type="caution">
    <text evidence="3">The sequence shown here is derived from an EMBL/GenBank/DDBJ whole genome shotgun (WGS) entry which is preliminary data.</text>
</comment>
<feature type="region of interest" description="Disordered" evidence="1">
    <location>
        <begin position="1"/>
        <end position="32"/>
    </location>
</feature>
<feature type="domain" description="Peptidase C51" evidence="2">
    <location>
        <begin position="451"/>
        <end position="603"/>
    </location>
</feature>
<dbReference type="RefSeq" id="WP_380039409.1">
    <property type="nucleotide sequence ID" value="NZ_JBHSEH010000009.1"/>
</dbReference>
<dbReference type="InterPro" id="IPR007921">
    <property type="entry name" value="CHAP_dom"/>
</dbReference>
<feature type="compositionally biased region" description="Low complexity" evidence="1">
    <location>
        <begin position="20"/>
        <end position="30"/>
    </location>
</feature>
<gene>
    <name evidence="3" type="ORF">ACFOZ9_10705</name>
</gene>
<feature type="compositionally biased region" description="Pro residues" evidence="1">
    <location>
        <begin position="1"/>
        <end position="19"/>
    </location>
</feature>
<evidence type="ECO:0000313" key="4">
    <source>
        <dbReference type="Proteomes" id="UP001595998"/>
    </source>
</evidence>
<dbReference type="Gene3D" id="3.90.1720.10">
    <property type="entry name" value="endopeptidase domain like (from Nostoc punctiforme)"/>
    <property type="match status" value="1"/>
</dbReference>
<dbReference type="InterPro" id="IPR051705">
    <property type="entry name" value="Gsp_Synthetase/Amidase"/>
</dbReference>
<protein>
    <submittedName>
        <fullName evidence="3">CHAP domain-containing protein</fullName>
    </submittedName>
</protein>
<keyword evidence="4" id="KW-1185">Reference proteome</keyword>
<dbReference type="SUPFAM" id="SSF53955">
    <property type="entry name" value="Lysozyme-like"/>
    <property type="match status" value="1"/>
</dbReference>
<dbReference type="PANTHER" id="PTHR30094:SF0">
    <property type="entry name" value="BIFUNCTIONAL GLUTATHIONYLSPERMIDINE SYNTHETASE_AMIDASE-RELATED"/>
    <property type="match status" value="1"/>
</dbReference>